<dbReference type="GO" id="GO:0097658">
    <property type="term" value="C:Asi complex"/>
    <property type="evidence" value="ECO:0007669"/>
    <property type="project" value="EnsemblFungi"/>
</dbReference>
<keyword evidence="2" id="KW-1133">Transmembrane helix</keyword>
<sequence length="245" mass="27484">MSNTSRFTGPEAPYSSRTGQDVLDDAIAGTQDNQSDVRVPEGQENVAAGQNGRVRGVLGRLGREEPNVVRWPPGVRRRQYLRLFLRNLLLLDHLLMVFLFPFSVYNVLKILLTEVTFSNSDFVADIASYCHYSRILSDDGTSVVFFKAGFGLLGKFHNIIVYYSAPVFVWASSKAVVGAWVLKAYVSLIKTAAVTIYMAYGIGTSVYVCFATFFFALCFLMTSFRRYKDIARIMGHLYRTTVGVF</sequence>
<dbReference type="RefSeq" id="XP_022628079.1">
    <property type="nucleotide sequence ID" value="XM_022772634.1"/>
</dbReference>
<keyword evidence="2" id="KW-0812">Transmembrane</keyword>
<dbReference type="AlphaFoldDB" id="A0A0C7N8T5"/>
<protein>
    <submittedName>
        <fullName evidence="3">LALA0S04e02058g1_1</fullName>
    </submittedName>
</protein>
<feature type="region of interest" description="Disordered" evidence="1">
    <location>
        <begin position="1"/>
        <end position="20"/>
    </location>
</feature>
<dbReference type="GeneID" id="34685290"/>
<dbReference type="GO" id="GO:0071230">
    <property type="term" value="P:cellular response to amino acid stimulus"/>
    <property type="evidence" value="ECO:0007669"/>
    <property type="project" value="EnsemblFungi"/>
</dbReference>
<feature type="transmembrane region" description="Helical" evidence="2">
    <location>
        <begin position="177"/>
        <end position="199"/>
    </location>
</feature>
<evidence type="ECO:0000313" key="4">
    <source>
        <dbReference type="Proteomes" id="UP000054304"/>
    </source>
</evidence>
<dbReference type="HOGENOM" id="CLU_1133756_0_0_1"/>
<reference evidence="3 4" key="1">
    <citation type="submission" date="2014-12" db="EMBL/GenBank/DDBJ databases">
        <authorList>
            <person name="Neuveglise Cecile"/>
        </authorList>
    </citation>
    <scope>NUCLEOTIDE SEQUENCE [LARGE SCALE GENOMIC DNA]</scope>
    <source>
        <strain evidence="3 4">CBS 12615</strain>
    </source>
</reference>
<keyword evidence="2" id="KW-0472">Membrane</keyword>
<feature type="transmembrane region" description="Helical" evidence="2">
    <location>
        <begin position="88"/>
        <end position="108"/>
    </location>
</feature>
<organism evidence="3 4">
    <name type="scientific">Lachancea lanzarotensis</name>
    <dbReference type="NCBI Taxonomy" id="1245769"/>
    <lineage>
        <taxon>Eukaryota</taxon>
        <taxon>Fungi</taxon>
        <taxon>Dikarya</taxon>
        <taxon>Ascomycota</taxon>
        <taxon>Saccharomycotina</taxon>
        <taxon>Saccharomycetes</taxon>
        <taxon>Saccharomycetales</taxon>
        <taxon>Saccharomycetaceae</taxon>
        <taxon>Lachancea</taxon>
    </lineage>
</organism>
<evidence type="ECO:0000256" key="2">
    <source>
        <dbReference type="SAM" id="Phobius"/>
    </source>
</evidence>
<accession>A0A0C7N8T5</accession>
<evidence type="ECO:0000256" key="1">
    <source>
        <dbReference type="SAM" id="MobiDB-lite"/>
    </source>
</evidence>
<feature type="transmembrane region" description="Helical" evidence="2">
    <location>
        <begin position="205"/>
        <end position="224"/>
    </location>
</feature>
<name>A0A0C7N8T5_9SACH</name>
<proteinExistence type="predicted"/>
<dbReference type="Proteomes" id="UP000054304">
    <property type="component" value="Unassembled WGS sequence"/>
</dbReference>
<dbReference type="OrthoDB" id="4060403at2759"/>
<feature type="transmembrane region" description="Helical" evidence="2">
    <location>
        <begin position="144"/>
        <end position="165"/>
    </location>
</feature>
<keyword evidence="4" id="KW-1185">Reference proteome</keyword>
<evidence type="ECO:0000313" key="3">
    <source>
        <dbReference type="EMBL" id="CEP61847.1"/>
    </source>
</evidence>
<gene>
    <name evidence="3" type="ORF">LALA0_S04e02058g</name>
</gene>
<dbReference type="EMBL" id="LN736363">
    <property type="protein sequence ID" value="CEP61847.1"/>
    <property type="molecule type" value="Genomic_DNA"/>
</dbReference>
<dbReference type="GO" id="GO:0043161">
    <property type="term" value="P:proteasome-mediated ubiquitin-dependent protein catabolic process"/>
    <property type="evidence" value="ECO:0007669"/>
    <property type="project" value="EnsemblFungi"/>
</dbReference>